<protein>
    <submittedName>
        <fullName evidence="1">Uncharacterized protein</fullName>
    </submittedName>
</protein>
<dbReference type="Proteomes" id="UP000076408">
    <property type="component" value="Unassembled WGS sequence"/>
</dbReference>
<evidence type="ECO:0000313" key="1">
    <source>
        <dbReference type="EnsemblMetazoa" id="ASTEI11733-PA"/>
    </source>
</evidence>
<sequence length="149" mass="15448">MGAARAPRTGSGRARPITRLTPRHTSCGVAAASSRTNVSGVCRAPAAVACLDGESTSNVLTATTLIYASGAGITAAAGTRLALHLILIEGFMLNSFQLWTIVREVHIVISRHYLPVPGLAISQAPSPESNPDSPLPVATMVVLYTTINS</sequence>
<name>A0A182YTE7_ANOST</name>
<evidence type="ECO:0000313" key="2">
    <source>
        <dbReference type="Proteomes" id="UP000076408"/>
    </source>
</evidence>
<reference evidence="1" key="2">
    <citation type="submission" date="2020-05" db="UniProtKB">
        <authorList>
            <consortium name="EnsemblMetazoa"/>
        </authorList>
    </citation>
    <scope>IDENTIFICATION</scope>
    <source>
        <strain evidence="1">Indian</strain>
    </source>
</reference>
<organism evidence="1 2">
    <name type="scientific">Anopheles stephensi</name>
    <name type="common">Indo-Pakistan malaria mosquito</name>
    <dbReference type="NCBI Taxonomy" id="30069"/>
    <lineage>
        <taxon>Eukaryota</taxon>
        <taxon>Metazoa</taxon>
        <taxon>Ecdysozoa</taxon>
        <taxon>Arthropoda</taxon>
        <taxon>Hexapoda</taxon>
        <taxon>Insecta</taxon>
        <taxon>Pterygota</taxon>
        <taxon>Neoptera</taxon>
        <taxon>Endopterygota</taxon>
        <taxon>Diptera</taxon>
        <taxon>Nematocera</taxon>
        <taxon>Culicoidea</taxon>
        <taxon>Culicidae</taxon>
        <taxon>Anophelinae</taxon>
        <taxon>Anopheles</taxon>
    </lineage>
</organism>
<dbReference type="VEuPathDB" id="VectorBase:ASTEI11733"/>
<reference evidence="2" key="1">
    <citation type="journal article" date="2014" name="Genome Biol.">
        <title>Genome analysis of a major urban malaria vector mosquito, Anopheles stephensi.</title>
        <authorList>
            <person name="Jiang X."/>
            <person name="Peery A."/>
            <person name="Hall A.B."/>
            <person name="Sharma A."/>
            <person name="Chen X.G."/>
            <person name="Waterhouse R.M."/>
            <person name="Komissarov A."/>
            <person name="Riehle M.M."/>
            <person name="Shouche Y."/>
            <person name="Sharakhova M.V."/>
            <person name="Lawson D."/>
            <person name="Pakpour N."/>
            <person name="Arensburger P."/>
            <person name="Davidson V.L."/>
            <person name="Eiglmeier K."/>
            <person name="Emrich S."/>
            <person name="George P."/>
            <person name="Kennedy R.C."/>
            <person name="Mane S.P."/>
            <person name="Maslen G."/>
            <person name="Oringanje C."/>
            <person name="Qi Y."/>
            <person name="Settlage R."/>
            <person name="Tojo M."/>
            <person name="Tubio J.M."/>
            <person name="Unger M.F."/>
            <person name="Wang B."/>
            <person name="Vernick K.D."/>
            <person name="Ribeiro J.M."/>
            <person name="James A.A."/>
            <person name="Michel K."/>
            <person name="Riehle M.A."/>
            <person name="Luckhart S."/>
            <person name="Sharakhov I.V."/>
            <person name="Tu Z."/>
        </authorList>
    </citation>
    <scope>NUCLEOTIDE SEQUENCE [LARGE SCALE GENOMIC DNA]</scope>
    <source>
        <strain evidence="2">Indian</strain>
    </source>
</reference>
<dbReference type="STRING" id="30069.A0A182YTE7"/>
<proteinExistence type="predicted"/>
<dbReference type="EnsemblMetazoa" id="ASTEI11733-RA">
    <property type="protein sequence ID" value="ASTEI11733-PA"/>
    <property type="gene ID" value="ASTEI11733"/>
</dbReference>
<accession>A0A182YTE7</accession>
<dbReference type="AlphaFoldDB" id="A0A182YTE7"/>
<keyword evidence="2" id="KW-1185">Reference proteome</keyword>